<keyword evidence="6 7" id="KW-0472">Membrane</keyword>
<dbReference type="InterPro" id="IPR000515">
    <property type="entry name" value="MetI-like"/>
</dbReference>
<dbReference type="PROSITE" id="PS50928">
    <property type="entry name" value="ABC_TM1"/>
    <property type="match status" value="1"/>
</dbReference>
<feature type="transmembrane region" description="Helical" evidence="7">
    <location>
        <begin position="166"/>
        <end position="189"/>
    </location>
</feature>
<evidence type="ECO:0000259" key="8">
    <source>
        <dbReference type="PROSITE" id="PS50928"/>
    </source>
</evidence>
<keyword evidence="2 7" id="KW-0813">Transport</keyword>
<evidence type="ECO:0000256" key="7">
    <source>
        <dbReference type="RuleBase" id="RU363032"/>
    </source>
</evidence>
<dbReference type="RefSeq" id="WP_344660060.1">
    <property type="nucleotide sequence ID" value="NZ_BAAAQM010000036.1"/>
</dbReference>
<dbReference type="Gene3D" id="1.10.3720.10">
    <property type="entry name" value="MetI-like"/>
    <property type="match status" value="1"/>
</dbReference>
<dbReference type="SUPFAM" id="SSF161098">
    <property type="entry name" value="MetI-like"/>
    <property type="match status" value="1"/>
</dbReference>
<accession>A0ABP5DXD5</accession>
<feature type="transmembrane region" description="Helical" evidence="7">
    <location>
        <begin position="114"/>
        <end position="138"/>
    </location>
</feature>
<protein>
    <submittedName>
        <fullName evidence="9">Sugar ABC transporter permease</fullName>
    </submittedName>
</protein>
<comment type="subcellular location">
    <subcellularLocation>
        <location evidence="1 7">Cell membrane</location>
        <topology evidence="1 7">Multi-pass membrane protein</topology>
    </subcellularLocation>
</comment>
<dbReference type="PANTHER" id="PTHR43227">
    <property type="entry name" value="BLL4140 PROTEIN"/>
    <property type="match status" value="1"/>
</dbReference>
<dbReference type="Pfam" id="PF00528">
    <property type="entry name" value="BPD_transp_1"/>
    <property type="match status" value="1"/>
</dbReference>
<dbReference type="InterPro" id="IPR050809">
    <property type="entry name" value="UgpAE/MalFG_permease"/>
</dbReference>
<evidence type="ECO:0000256" key="2">
    <source>
        <dbReference type="ARBA" id="ARBA00022448"/>
    </source>
</evidence>
<feature type="transmembrane region" description="Helical" evidence="7">
    <location>
        <begin position="21"/>
        <end position="46"/>
    </location>
</feature>
<comment type="caution">
    <text evidence="9">The sequence shown here is derived from an EMBL/GenBank/DDBJ whole genome shotgun (WGS) entry which is preliminary data.</text>
</comment>
<keyword evidence="5 7" id="KW-1133">Transmembrane helix</keyword>
<dbReference type="PANTHER" id="PTHR43227:SF11">
    <property type="entry name" value="BLL4140 PROTEIN"/>
    <property type="match status" value="1"/>
</dbReference>
<evidence type="ECO:0000313" key="10">
    <source>
        <dbReference type="Proteomes" id="UP001499854"/>
    </source>
</evidence>
<organism evidence="9 10">
    <name type="scientific">Catenulispora subtropica</name>
    <dbReference type="NCBI Taxonomy" id="450798"/>
    <lineage>
        <taxon>Bacteria</taxon>
        <taxon>Bacillati</taxon>
        <taxon>Actinomycetota</taxon>
        <taxon>Actinomycetes</taxon>
        <taxon>Catenulisporales</taxon>
        <taxon>Catenulisporaceae</taxon>
        <taxon>Catenulispora</taxon>
    </lineage>
</organism>
<evidence type="ECO:0000256" key="6">
    <source>
        <dbReference type="ARBA" id="ARBA00023136"/>
    </source>
</evidence>
<gene>
    <name evidence="9" type="ORF">GCM10009838_55420</name>
</gene>
<evidence type="ECO:0000256" key="5">
    <source>
        <dbReference type="ARBA" id="ARBA00022989"/>
    </source>
</evidence>
<evidence type="ECO:0000256" key="3">
    <source>
        <dbReference type="ARBA" id="ARBA00022475"/>
    </source>
</evidence>
<feature type="domain" description="ABC transmembrane type-1" evidence="8">
    <location>
        <begin position="80"/>
        <end position="294"/>
    </location>
</feature>
<feature type="transmembrane region" description="Helical" evidence="7">
    <location>
        <begin position="273"/>
        <end position="295"/>
    </location>
</feature>
<dbReference type="CDD" id="cd06261">
    <property type="entry name" value="TM_PBP2"/>
    <property type="match status" value="1"/>
</dbReference>
<evidence type="ECO:0000256" key="4">
    <source>
        <dbReference type="ARBA" id="ARBA00022692"/>
    </source>
</evidence>
<keyword evidence="4 7" id="KW-0812">Transmembrane</keyword>
<sequence>MSRKRGKLRLLTGRDKAVLTAMAGVPALLTTALIWVPALGSIVLSFSKWNGIGGFDQIQWIGGKNYYNITHGYPPFAPAWHHNLIWFAVFVLIPAPLGLYLATQLDKRIRGSRIYQNIFFLPVVLSLALVGFMVELIYAPEQGLINNLTGHTKPGNLVDWIGNPHLNLFAVLTLAVWRQTGYVMILWLAGLKAVDPALREAAALDGANEWQTFRRVVLPSLRPVTIVVTVITVVETLRAFDIVYVVNRGKNGLELLSTLITDNIVGEAIRVGFGSALASILLVVSLLVIVPYLVVTFRRDD</sequence>
<comment type="similarity">
    <text evidence="7">Belongs to the binding-protein-dependent transport system permease family.</text>
</comment>
<dbReference type="EMBL" id="BAAAQM010000036">
    <property type="protein sequence ID" value="GAA1985921.1"/>
    <property type="molecule type" value="Genomic_DNA"/>
</dbReference>
<dbReference type="Proteomes" id="UP001499854">
    <property type="component" value="Unassembled WGS sequence"/>
</dbReference>
<dbReference type="InterPro" id="IPR035906">
    <property type="entry name" value="MetI-like_sf"/>
</dbReference>
<feature type="transmembrane region" description="Helical" evidence="7">
    <location>
        <begin position="84"/>
        <end position="102"/>
    </location>
</feature>
<evidence type="ECO:0000256" key="1">
    <source>
        <dbReference type="ARBA" id="ARBA00004651"/>
    </source>
</evidence>
<keyword evidence="10" id="KW-1185">Reference proteome</keyword>
<name>A0ABP5DXD5_9ACTN</name>
<keyword evidence="3" id="KW-1003">Cell membrane</keyword>
<evidence type="ECO:0000313" key="9">
    <source>
        <dbReference type="EMBL" id="GAA1985921.1"/>
    </source>
</evidence>
<proteinExistence type="inferred from homology"/>
<reference evidence="10" key="1">
    <citation type="journal article" date="2019" name="Int. J. Syst. Evol. Microbiol.">
        <title>The Global Catalogue of Microorganisms (GCM) 10K type strain sequencing project: providing services to taxonomists for standard genome sequencing and annotation.</title>
        <authorList>
            <consortium name="The Broad Institute Genomics Platform"/>
            <consortium name="The Broad Institute Genome Sequencing Center for Infectious Disease"/>
            <person name="Wu L."/>
            <person name="Ma J."/>
        </authorList>
    </citation>
    <scope>NUCLEOTIDE SEQUENCE [LARGE SCALE GENOMIC DNA]</scope>
    <source>
        <strain evidence="10">JCM 16013</strain>
    </source>
</reference>